<dbReference type="AlphaFoldDB" id="A0A4Q9MW43"/>
<evidence type="ECO:0000313" key="2">
    <source>
        <dbReference type="EMBL" id="TBU32264.1"/>
    </source>
</evidence>
<protein>
    <submittedName>
        <fullName evidence="2">Uncharacterized protein</fullName>
    </submittedName>
</protein>
<gene>
    <name evidence="2" type="ORF">BD311DRAFT_785789</name>
</gene>
<dbReference type="Proteomes" id="UP000292957">
    <property type="component" value="Unassembled WGS sequence"/>
</dbReference>
<reference evidence="2" key="1">
    <citation type="submission" date="2019-01" db="EMBL/GenBank/DDBJ databases">
        <title>Draft genome sequences of three monokaryotic isolates of the white-rot basidiomycete fungus Dichomitus squalens.</title>
        <authorList>
            <consortium name="DOE Joint Genome Institute"/>
            <person name="Lopez S.C."/>
            <person name="Andreopoulos B."/>
            <person name="Pangilinan J."/>
            <person name="Lipzen A."/>
            <person name="Riley R."/>
            <person name="Ahrendt S."/>
            <person name="Ng V."/>
            <person name="Barry K."/>
            <person name="Daum C."/>
            <person name="Grigoriev I.V."/>
            <person name="Hilden K.S."/>
            <person name="Makela M.R."/>
            <person name="de Vries R.P."/>
        </authorList>
    </citation>
    <scope>NUCLEOTIDE SEQUENCE [LARGE SCALE GENOMIC DNA]</scope>
    <source>
        <strain evidence="2">OM18370.1</strain>
    </source>
</reference>
<accession>A0A4Q9MW43</accession>
<feature type="region of interest" description="Disordered" evidence="1">
    <location>
        <begin position="1"/>
        <end position="110"/>
    </location>
</feature>
<feature type="region of interest" description="Disordered" evidence="1">
    <location>
        <begin position="170"/>
        <end position="195"/>
    </location>
</feature>
<feature type="region of interest" description="Disordered" evidence="1">
    <location>
        <begin position="116"/>
        <end position="135"/>
    </location>
</feature>
<sequence>MFAHFNVFKKKQDAQHEAGFTPLSRQKRVEKKSRRSGEKARASTGTIELPSTAKEASELRRCGGQTYVKSLKGTEQYDPFEPPREPAPPYAAARPPSARPRIDRNTTSVSCTIRNPFRSQSSESIDTIGQLSEWSTESVAPIGRTVPSYLPKWGVTPIIGSPHKASITTTLDPFLDAEDSSSEPDSPATPVVVTR</sequence>
<dbReference type="OrthoDB" id="2743201at2759"/>
<name>A0A4Q9MW43_9APHY</name>
<dbReference type="EMBL" id="ML143395">
    <property type="protein sequence ID" value="TBU32264.1"/>
    <property type="molecule type" value="Genomic_DNA"/>
</dbReference>
<proteinExistence type="predicted"/>
<evidence type="ECO:0000256" key="1">
    <source>
        <dbReference type="SAM" id="MobiDB-lite"/>
    </source>
</evidence>
<feature type="compositionally biased region" description="Basic residues" evidence="1">
    <location>
        <begin position="25"/>
        <end position="34"/>
    </location>
</feature>
<organism evidence="2">
    <name type="scientific">Dichomitus squalens</name>
    <dbReference type="NCBI Taxonomy" id="114155"/>
    <lineage>
        <taxon>Eukaryota</taxon>
        <taxon>Fungi</taxon>
        <taxon>Dikarya</taxon>
        <taxon>Basidiomycota</taxon>
        <taxon>Agaricomycotina</taxon>
        <taxon>Agaricomycetes</taxon>
        <taxon>Polyporales</taxon>
        <taxon>Polyporaceae</taxon>
        <taxon>Dichomitus</taxon>
    </lineage>
</organism>